<dbReference type="CDD" id="cd18617">
    <property type="entry name" value="GH43_XynB-like"/>
    <property type="match status" value="1"/>
</dbReference>
<keyword evidence="2" id="KW-0732">Signal</keyword>
<dbReference type="GO" id="GO:0005975">
    <property type="term" value="P:carbohydrate metabolic process"/>
    <property type="evidence" value="ECO:0007669"/>
    <property type="project" value="InterPro"/>
</dbReference>
<dbReference type="RefSeq" id="XP_056538107.1">
    <property type="nucleotide sequence ID" value="XM_056692906.1"/>
</dbReference>
<reference evidence="10" key="1">
    <citation type="submission" date="2022-11" db="EMBL/GenBank/DDBJ databases">
        <authorList>
            <person name="Petersen C."/>
        </authorList>
    </citation>
    <scope>NUCLEOTIDE SEQUENCE</scope>
    <source>
        <strain evidence="10">IBT 26290</strain>
    </source>
</reference>
<dbReference type="Pfam" id="PF17851">
    <property type="entry name" value="GH43_C2"/>
    <property type="match status" value="1"/>
</dbReference>
<evidence type="ECO:0000256" key="8">
    <source>
        <dbReference type="SAM" id="MobiDB-lite"/>
    </source>
</evidence>
<dbReference type="OrthoDB" id="2139957at2759"/>
<feature type="active site" description="Proton donor" evidence="5">
    <location>
        <position position="249"/>
    </location>
</feature>
<evidence type="ECO:0000313" key="10">
    <source>
        <dbReference type="EMBL" id="KAJ5150334.1"/>
    </source>
</evidence>
<gene>
    <name evidence="10" type="ORF">N7482_010792</name>
</gene>
<evidence type="ECO:0000256" key="1">
    <source>
        <dbReference type="ARBA" id="ARBA00009865"/>
    </source>
</evidence>
<dbReference type="SUPFAM" id="SSF49899">
    <property type="entry name" value="Concanavalin A-like lectins/glucanases"/>
    <property type="match status" value="1"/>
</dbReference>
<evidence type="ECO:0000256" key="6">
    <source>
        <dbReference type="PIRSR" id="PIRSR606710-2"/>
    </source>
</evidence>
<feature type="site" description="Important for catalytic activity, responsible for pKa modulation of the active site Glu and correct orientation of both the proton donor and substrate" evidence="6">
    <location>
        <position position="197"/>
    </location>
</feature>
<evidence type="ECO:0000256" key="7">
    <source>
        <dbReference type="RuleBase" id="RU361187"/>
    </source>
</evidence>
<dbReference type="InterPro" id="IPR013320">
    <property type="entry name" value="ConA-like_dom_sf"/>
</dbReference>
<keyword evidence="3 7" id="KW-0378">Hydrolase</keyword>
<comment type="caution">
    <text evidence="10">The sequence shown here is derived from an EMBL/GenBank/DDBJ whole genome shotgun (WGS) entry which is preliminary data.</text>
</comment>
<evidence type="ECO:0000256" key="3">
    <source>
        <dbReference type="ARBA" id="ARBA00022801"/>
    </source>
</evidence>
<feature type="domain" description="Beta-xylosidase C-terminal Concanavalin A-like" evidence="9">
    <location>
        <begin position="381"/>
        <end position="555"/>
    </location>
</feature>
<proteinExistence type="inferred from homology"/>
<dbReference type="Pfam" id="PF04616">
    <property type="entry name" value="Glyco_hydro_43"/>
    <property type="match status" value="1"/>
</dbReference>
<sequence>MRSQADPKPCPNGHAQTPRFKECRAAPPASTHLTSLSWMLRRNAIPSLPYFTMALDGQHPIIPGFAPDPSICLIGDTFFLVNSSFHLFPGLPIYTSSDLVSWTHIGNAMNRRSQLSLSRATTWITPWDDGTSLVATGGLYAPTIRHHKGITYIICTNVVHESNTPGDEHSEQFILHTTDIHSGLWSDPIIFPFPGIDPSLLFDDEKTYVQVCKTGPQFQIFNFEVDIATGKMLTEPALIWNGWARSYTEGPHVYRKDGWYYLLCAEGGTFRHHMLSIARSRSIWGPFESYSKNPLYSADGTDHYVQHTGHGDFFQDQHGQWWVVMLGVRMAAGRSIMGRETFLAAVNWPDDEWPCIDVVPHRDRPDTTPWTTGRGSSPVAAWVYLRDPILENYHLQGHRITIRASPEGLHQADQAVSFAGQRQRRLVGTAGVTLCNPVPGHAILSQAGLTLYKDEHRSLTIAYDFPAKQVIFGGLNRSKSYRVKHTHAVKLEGSIQFQIRYTERSLGFFFLHDSAGPWQCMQLVDTAVMTDFDFTGPVIGMFAVGDGVEVQFTDFKIDDDTHSDCESEPKSPSESSGQLS</sequence>
<dbReference type="PANTHER" id="PTHR42812">
    <property type="entry name" value="BETA-XYLOSIDASE"/>
    <property type="match status" value="1"/>
</dbReference>
<dbReference type="InterPro" id="IPR023296">
    <property type="entry name" value="Glyco_hydro_beta-prop_sf"/>
</dbReference>
<dbReference type="PANTHER" id="PTHR42812:SF12">
    <property type="entry name" value="BETA-XYLOSIDASE-RELATED"/>
    <property type="match status" value="1"/>
</dbReference>
<feature type="region of interest" description="Disordered" evidence="8">
    <location>
        <begin position="560"/>
        <end position="580"/>
    </location>
</feature>
<dbReference type="AlphaFoldDB" id="A0A9W9HL24"/>
<keyword evidence="4 7" id="KW-0326">Glycosidase</keyword>
<organism evidence="10 11">
    <name type="scientific">Penicillium canariense</name>
    <dbReference type="NCBI Taxonomy" id="189055"/>
    <lineage>
        <taxon>Eukaryota</taxon>
        <taxon>Fungi</taxon>
        <taxon>Dikarya</taxon>
        <taxon>Ascomycota</taxon>
        <taxon>Pezizomycotina</taxon>
        <taxon>Eurotiomycetes</taxon>
        <taxon>Eurotiomycetidae</taxon>
        <taxon>Eurotiales</taxon>
        <taxon>Aspergillaceae</taxon>
        <taxon>Penicillium</taxon>
    </lineage>
</organism>
<keyword evidence="11" id="KW-1185">Reference proteome</keyword>
<evidence type="ECO:0000313" key="11">
    <source>
        <dbReference type="Proteomes" id="UP001149163"/>
    </source>
</evidence>
<feature type="compositionally biased region" description="Basic and acidic residues" evidence="8">
    <location>
        <begin position="560"/>
        <end position="571"/>
    </location>
</feature>
<evidence type="ECO:0000259" key="9">
    <source>
        <dbReference type="Pfam" id="PF17851"/>
    </source>
</evidence>
<dbReference type="EMBL" id="JAPQKN010000009">
    <property type="protein sequence ID" value="KAJ5150334.1"/>
    <property type="molecule type" value="Genomic_DNA"/>
</dbReference>
<feature type="active site" description="Proton acceptor" evidence="5">
    <location>
        <position position="68"/>
    </location>
</feature>
<evidence type="ECO:0000256" key="2">
    <source>
        <dbReference type="ARBA" id="ARBA00022729"/>
    </source>
</evidence>
<dbReference type="GO" id="GO:0004553">
    <property type="term" value="F:hydrolase activity, hydrolyzing O-glycosyl compounds"/>
    <property type="evidence" value="ECO:0007669"/>
    <property type="project" value="InterPro"/>
</dbReference>
<accession>A0A9W9HL24</accession>
<dbReference type="Gene3D" id="2.60.120.200">
    <property type="match status" value="1"/>
</dbReference>
<evidence type="ECO:0000256" key="4">
    <source>
        <dbReference type="ARBA" id="ARBA00023295"/>
    </source>
</evidence>
<evidence type="ECO:0000256" key="5">
    <source>
        <dbReference type="PIRSR" id="PIRSR606710-1"/>
    </source>
</evidence>
<dbReference type="SUPFAM" id="SSF75005">
    <property type="entry name" value="Arabinanase/levansucrase/invertase"/>
    <property type="match status" value="1"/>
</dbReference>
<dbReference type="Gene3D" id="2.115.10.20">
    <property type="entry name" value="Glycosyl hydrolase domain, family 43"/>
    <property type="match status" value="1"/>
</dbReference>
<reference evidence="10" key="2">
    <citation type="journal article" date="2023" name="IMA Fungus">
        <title>Comparative genomic study of the Penicillium genus elucidates a diverse pangenome and 15 lateral gene transfer events.</title>
        <authorList>
            <person name="Petersen C."/>
            <person name="Sorensen T."/>
            <person name="Nielsen M.R."/>
            <person name="Sondergaard T.E."/>
            <person name="Sorensen J.L."/>
            <person name="Fitzpatrick D.A."/>
            <person name="Frisvad J.C."/>
            <person name="Nielsen K.L."/>
        </authorList>
    </citation>
    <scope>NUCLEOTIDE SEQUENCE</scope>
    <source>
        <strain evidence="10">IBT 26290</strain>
    </source>
</reference>
<protein>
    <submittedName>
        <fullName evidence="10">Concanavalin A-like lectin/glucanase subgroup</fullName>
    </submittedName>
</protein>
<name>A0A9W9HL24_9EURO</name>
<dbReference type="InterPro" id="IPR006710">
    <property type="entry name" value="Glyco_hydro_43"/>
</dbReference>
<dbReference type="GeneID" id="81432082"/>
<dbReference type="InterPro" id="IPR051795">
    <property type="entry name" value="Glycosyl_Hydrlase_43"/>
</dbReference>
<dbReference type="Proteomes" id="UP001149163">
    <property type="component" value="Unassembled WGS sequence"/>
</dbReference>
<dbReference type="InterPro" id="IPR041542">
    <property type="entry name" value="GH43_C2"/>
</dbReference>
<comment type="similarity">
    <text evidence="1 7">Belongs to the glycosyl hydrolase 43 family.</text>
</comment>